<protein>
    <submittedName>
        <fullName evidence="2">Uncharacterized protein</fullName>
    </submittedName>
</protein>
<proteinExistence type="predicted"/>
<keyword evidence="3" id="KW-1185">Reference proteome</keyword>
<dbReference type="EMBL" id="JAWJWF010000047">
    <property type="protein sequence ID" value="KAK6622477.1"/>
    <property type="molecule type" value="Genomic_DNA"/>
</dbReference>
<gene>
    <name evidence="2" type="ORF">RUM44_002288</name>
</gene>
<evidence type="ECO:0000313" key="3">
    <source>
        <dbReference type="Proteomes" id="UP001359485"/>
    </source>
</evidence>
<name>A0ABR1AN54_POLSC</name>
<comment type="caution">
    <text evidence="2">The sequence shown here is derived from an EMBL/GenBank/DDBJ whole genome shotgun (WGS) entry which is preliminary data.</text>
</comment>
<accession>A0ABR1AN54</accession>
<evidence type="ECO:0000256" key="1">
    <source>
        <dbReference type="SAM" id="MobiDB-lite"/>
    </source>
</evidence>
<sequence>MSSFRSQKVAIPVSSRAALVPDLKDREGCCFLPMRMSKMKTPDADVSSQGAKKIGTNGPTHVDVKSSCLRHFSFPPPMSFVSTSAV</sequence>
<reference evidence="2 3" key="1">
    <citation type="submission" date="2023-09" db="EMBL/GenBank/DDBJ databases">
        <title>Genomes of two closely related lineages of the louse Polyplax serrata with different host specificities.</title>
        <authorList>
            <person name="Martinu J."/>
            <person name="Tarabai H."/>
            <person name="Stefka J."/>
            <person name="Hypsa V."/>
        </authorList>
    </citation>
    <scope>NUCLEOTIDE SEQUENCE [LARGE SCALE GENOMIC DNA]</scope>
    <source>
        <strain evidence="2">98ZLc_SE</strain>
    </source>
</reference>
<feature type="region of interest" description="Disordered" evidence="1">
    <location>
        <begin position="41"/>
        <end position="60"/>
    </location>
</feature>
<evidence type="ECO:0000313" key="2">
    <source>
        <dbReference type="EMBL" id="KAK6622477.1"/>
    </source>
</evidence>
<dbReference type="Proteomes" id="UP001359485">
    <property type="component" value="Unassembled WGS sequence"/>
</dbReference>
<organism evidence="2 3">
    <name type="scientific">Polyplax serrata</name>
    <name type="common">Common mouse louse</name>
    <dbReference type="NCBI Taxonomy" id="468196"/>
    <lineage>
        <taxon>Eukaryota</taxon>
        <taxon>Metazoa</taxon>
        <taxon>Ecdysozoa</taxon>
        <taxon>Arthropoda</taxon>
        <taxon>Hexapoda</taxon>
        <taxon>Insecta</taxon>
        <taxon>Pterygota</taxon>
        <taxon>Neoptera</taxon>
        <taxon>Paraneoptera</taxon>
        <taxon>Psocodea</taxon>
        <taxon>Troctomorpha</taxon>
        <taxon>Phthiraptera</taxon>
        <taxon>Anoplura</taxon>
        <taxon>Polyplacidae</taxon>
        <taxon>Polyplax</taxon>
    </lineage>
</organism>